<evidence type="ECO:0000313" key="1">
    <source>
        <dbReference type="EMBL" id="TFK77141.1"/>
    </source>
</evidence>
<protein>
    <submittedName>
        <fullName evidence="1">Uncharacterized protein</fullName>
    </submittedName>
</protein>
<dbReference type="EMBL" id="ML208259">
    <property type="protein sequence ID" value="TFK77141.1"/>
    <property type="molecule type" value="Genomic_DNA"/>
</dbReference>
<reference evidence="1 2" key="1">
    <citation type="journal article" date="2019" name="Nat. Ecol. Evol.">
        <title>Megaphylogeny resolves global patterns of mushroom evolution.</title>
        <authorList>
            <person name="Varga T."/>
            <person name="Krizsan K."/>
            <person name="Foldi C."/>
            <person name="Dima B."/>
            <person name="Sanchez-Garcia M."/>
            <person name="Sanchez-Ramirez S."/>
            <person name="Szollosi G.J."/>
            <person name="Szarkandi J.G."/>
            <person name="Papp V."/>
            <person name="Albert L."/>
            <person name="Andreopoulos W."/>
            <person name="Angelini C."/>
            <person name="Antonin V."/>
            <person name="Barry K.W."/>
            <person name="Bougher N.L."/>
            <person name="Buchanan P."/>
            <person name="Buyck B."/>
            <person name="Bense V."/>
            <person name="Catcheside P."/>
            <person name="Chovatia M."/>
            <person name="Cooper J."/>
            <person name="Damon W."/>
            <person name="Desjardin D."/>
            <person name="Finy P."/>
            <person name="Geml J."/>
            <person name="Haridas S."/>
            <person name="Hughes K."/>
            <person name="Justo A."/>
            <person name="Karasinski D."/>
            <person name="Kautmanova I."/>
            <person name="Kiss B."/>
            <person name="Kocsube S."/>
            <person name="Kotiranta H."/>
            <person name="LaButti K.M."/>
            <person name="Lechner B.E."/>
            <person name="Liimatainen K."/>
            <person name="Lipzen A."/>
            <person name="Lukacs Z."/>
            <person name="Mihaltcheva S."/>
            <person name="Morgado L.N."/>
            <person name="Niskanen T."/>
            <person name="Noordeloos M.E."/>
            <person name="Ohm R.A."/>
            <person name="Ortiz-Santana B."/>
            <person name="Ovrebo C."/>
            <person name="Racz N."/>
            <person name="Riley R."/>
            <person name="Savchenko A."/>
            <person name="Shiryaev A."/>
            <person name="Soop K."/>
            <person name="Spirin V."/>
            <person name="Szebenyi C."/>
            <person name="Tomsovsky M."/>
            <person name="Tulloss R.E."/>
            <person name="Uehling J."/>
            <person name="Grigoriev I.V."/>
            <person name="Vagvolgyi C."/>
            <person name="Papp T."/>
            <person name="Martin F.M."/>
            <person name="Miettinen O."/>
            <person name="Hibbett D.S."/>
            <person name="Nagy L.G."/>
        </authorList>
    </citation>
    <scope>NUCLEOTIDE SEQUENCE [LARGE SCALE GENOMIC DNA]</scope>
    <source>
        <strain evidence="1 2">NL-1719</strain>
    </source>
</reference>
<proteinExistence type="predicted"/>
<organism evidence="1 2">
    <name type="scientific">Pluteus cervinus</name>
    <dbReference type="NCBI Taxonomy" id="181527"/>
    <lineage>
        <taxon>Eukaryota</taxon>
        <taxon>Fungi</taxon>
        <taxon>Dikarya</taxon>
        <taxon>Basidiomycota</taxon>
        <taxon>Agaricomycotina</taxon>
        <taxon>Agaricomycetes</taxon>
        <taxon>Agaricomycetidae</taxon>
        <taxon>Agaricales</taxon>
        <taxon>Pluteineae</taxon>
        <taxon>Pluteaceae</taxon>
        <taxon>Pluteus</taxon>
    </lineage>
</organism>
<dbReference type="Proteomes" id="UP000308600">
    <property type="component" value="Unassembled WGS sequence"/>
</dbReference>
<sequence length="307" mass="33975">MNHFVATFLLNILHFFYSLFSARKSRNTPPPSTLSARRARVPTSLAVLFATDSHSSHPALQASLVESVSNLVAWCRTTGIPKLIVYDQHGILSQSSQAIRERVAQPSESIDSDSSESDFEYPLTPPPSDYSDSRPLSPENVHDLSVITIAIPSKKHRKDTQKYKAVLRKRQPKSRPPEPPLTLYISSRASGKGSIASVARSLVSLQAGKPPGRGFFRLPVESLDSLLDSETNMPCPELLVVVQTCPSQPKLPVELHGFPPWQIRLTEIHTCRTNTSNTLDGPPVLLDEHDFCEALDGFETVEQRFGK</sequence>
<name>A0ACD3BGX6_9AGAR</name>
<keyword evidence="2" id="KW-1185">Reference proteome</keyword>
<accession>A0ACD3BGX6</accession>
<evidence type="ECO:0000313" key="2">
    <source>
        <dbReference type="Proteomes" id="UP000308600"/>
    </source>
</evidence>
<gene>
    <name evidence="1" type="ORF">BDN72DRAFT_830310</name>
</gene>